<evidence type="ECO:0000313" key="1">
    <source>
        <dbReference type="EMBL" id="JAD55129.1"/>
    </source>
</evidence>
<name>A0A0A9ATV2_ARUDO</name>
<dbReference type="EMBL" id="GBRH01242766">
    <property type="protein sequence ID" value="JAD55129.1"/>
    <property type="molecule type" value="Transcribed_RNA"/>
</dbReference>
<accession>A0A0A9ATV2</accession>
<dbReference type="AlphaFoldDB" id="A0A0A9ATV2"/>
<protein>
    <submittedName>
        <fullName evidence="1">Uncharacterized protein</fullName>
    </submittedName>
</protein>
<organism evidence="1">
    <name type="scientific">Arundo donax</name>
    <name type="common">Giant reed</name>
    <name type="synonym">Donax arundinaceus</name>
    <dbReference type="NCBI Taxonomy" id="35708"/>
    <lineage>
        <taxon>Eukaryota</taxon>
        <taxon>Viridiplantae</taxon>
        <taxon>Streptophyta</taxon>
        <taxon>Embryophyta</taxon>
        <taxon>Tracheophyta</taxon>
        <taxon>Spermatophyta</taxon>
        <taxon>Magnoliopsida</taxon>
        <taxon>Liliopsida</taxon>
        <taxon>Poales</taxon>
        <taxon>Poaceae</taxon>
        <taxon>PACMAD clade</taxon>
        <taxon>Arundinoideae</taxon>
        <taxon>Arundineae</taxon>
        <taxon>Arundo</taxon>
    </lineage>
</organism>
<reference evidence="1" key="1">
    <citation type="submission" date="2014-09" db="EMBL/GenBank/DDBJ databases">
        <authorList>
            <person name="Magalhaes I.L.F."/>
            <person name="Oliveira U."/>
            <person name="Santos F.R."/>
            <person name="Vidigal T.H.D.A."/>
            <person name="Brescovit A.D."/>
            <person name="Santos A.J."/>
        </authorList>
    </citation>
    <scope>NUCLEOTIDE SEQUENCE</scope>
    <source>
        <tissue evidence="1">Shoot tissue taken approximately 20 cm above the soil surface</tissue>
    </source>
</reference>
<sequence length="31" mass="3776">MYELRNCRIRRTAQIHCYDSSNYVTIKANKK</sequence>
<reference evidence="1" key="2">
    <citation type="journal article" date="2015" name="Data Brief">
        <title>Shoot transcriptome of the giant reed, Arundo donax.</title>
        <authorList>
            <person name="Barrero R.A."/>
            <person name="Guerrero F.D."/>
            <person name="Moolhuijzen P."/>
            <person name="Goolsby J.A."/>
            <person name="Tidwell J."/>
            <person name="Bellgard S.E."/>
            <person name="Bellgard M.I."/>
        </authorList>
    </citation>
    <scope>NUCLEOTIDE SEQUENCE</scope>
    <source>
        <tissue evidence="1">Shoot tissue taken approximately 20 cm above the soil surface</tissue>
    </source>
</reference>
<proteinExistence type="predicted"/>